<comment type="similarity">
    <text evidence="1 7">Belongs to the AB hydrolase superfamily. Lipase family.</text>
</comment>
<feature type="signal peptide" evidence="9">
    <location>
        <begin position="1"/>
        <end position="19"/>
    </location>
</feature>
<feature type="domain" description="Partial AB-hydrolase lipase" evidence="10">
    <location>
        <begin position="32"/>
        <end position="88"/>
    </location>
</feature>
<evidence type="ECO:0000256" key="1">
    <source>
        <dbReference type="ARBA" id="ARBA00010701"/>
    </source>
</evidence>
<organism evidence="11 12">
    <name type="scientific">Psylliodes chrysocephalus</name>
    <dbReference type="NCBI Taxonomy" id="3402493"/>
    <lineage>
        <taxon>Eukaryota</taxon>
        <taxon>Metazoa</taxon>
        <taxon>Ecdysozoa</taxon>
        <taxon>Arthropoda</taxon>
        <taxon>Hexapoda</taxon>
        <taxon>Insecta</taxon>
        <taxon>Pterygota</taxon>
        <taxon>Neoptera</taxon>
        <taxon>Endopterygota</taxon>
        <taxon>Coleoptera</taxon>
        <taxon>Polyphaga</taxon>
        <taxon>Cucujiformia</taxon>
        <taxon>Chrysomeloidea</taxon>
        <taxon>Chrysomelidae</taxon>
        <taxon>Galerucinae</taxon>
        <taxon>Alticini</taxon>
        <taxon>Psylliodes</taxon>
    </lineage>
</organism>
<feature type="active site" description="Nucleophile" evidence="8">
    <location>
        <position position="166"/>
    </location>
</feature>
<evidence type="ECO:0000256" key="2">
    <source>
        <dbReference type="ARBA" id="ARBA00022729"/>
    </source>
</evidence>
<keyword evidence="5" id="KW-0443">Lipid metabolism</keyword>
<evidence type="ECO:0000256" key="6">
    <source>
        <dbReference type="ARBA" id="ARBA00023180"/>
    </source>
</evidence>
<dbReference type="InterPro" id="IPR025483">
    <property type="entry name" value="Lipase_euk"/>
</dbReference>
<evidence type="ECO:0000256" key="5">
    <source>
        <dbReference type="ARBA" id="ARBA00023098"/>
    </source>
</evidence>
<feature type="chain" id="PRO_5040208771" description="Lipase" evidence="9">
    <location>
        <begin position="20"/>
        <end position="394"/>
    </location>
</feature>
<gene>
    <name evidence="11" type="ORF">PSYICH_LOCUS5973</name>
</gene>
<reference evidence="11" key="1">
    <citation type="submission" date="2022-01" db="EMBL/GenBank/DDBJ databases">
        <authorList>
            <person name="King R."/>
        </authorList>
    </citation>
    <scope>NUCLEOTIDE SEQUENCE</scope>
</reference>
<evidence type="ECO:0000256" key="7">
    <source>
        <dbReference type="PIRNR" id="PIRNR000862"/>
    </source>
</evidence>
<dbReference type="GO" id="GO:0016042">
    <property type="term" value="P:lipid catabolic process"/>
    <property type="evidence" value="ECO:0007669"/>
    <property type="project" value="UniProtKB-KW"/>
</dbReference>
<dbReference type="EMBL" id="OV651830">
    <property type="protein sequence ID" value="CAH1105033.1"/>
    <property type="molecule type" value="Genomic_DNA"/>
</dbReference>
<accession>A0A9P0G9L5</accession>
<evidence type="ECO:0000256" key="3">
    <source>
        <dbReference type="ARBA" id="ARBA00022801"/>
    </source>
</evidence>
<dbReference type="AlphaFoldDB" id="A0A9P0G9L5"/>
<dbReference type="Gene3D" id="3.40.50.1820">
    <property type="entry name" value="alpha/beta hydrolase"/>
    <property type="match status" value="1"/>
</dbReference>
<dbReference type="PANTHER" id="PTHR11005">
    <property type="entry name" value="LYSOSOMAL ACID LIPASE-RELATED"/>
    <property type="match status" value="1"/>
</dbReference>
<dbReference type="Proteomes" id="UP001153636">
    <property type="component" value="Chromosome 18"/>
</dbReference>
<dbReference type="GO" id="GO:0016788">
    <property type="term" value="F:hydrolase activity, acting on ester bonds"/>
    <property type="evidence" value="ECO:0007669"/>
    <property type="project" value="InterPro"/>
</dbReference>
<dbReference type="InterPro" id="IPR029058">
    <property type="entry name" value="AB_hydrolase_fold"/>
</dbReference>
<keyword evidence="3 7" id="KW-0378">Hydrolase</keyword>
<keyword evidence="2 9" id="KW-0732">Signal</keyword>
<sequence>MIITKVIVVLLVHYTVVNSQPVGDSNLDRTAPQMISDEGYPVETHYVTTPDGYNLCMHRIPTGKDGKTNNKVVFLQHGLLTSSADWVLFGPQHSLGYIFADEGYDVWMGNARGNFYSRNHTKYNPDKDGHFWQFSWNEIGEIDLPTMIDYVLGVTGVDGVYYAGHSQGTTSFFVMASQKPEYNSKIKVQASLAPIAYMKHLTSPLLRMVSFWEGAIEVLIKLIGANEFLPGSGFLHLVTEEMCSIGLGPILCENVLFVLCGFSNSEMNMTRVPLIMHHTPAGSATKQLLHYAQEIDSGHFRKYDFGLFGNLERYKSVFPPNYDLSKVTAPVFLFYSRNDWMAGIQDVDRLCKELSNCQGKLLVTEDTFNHLDFTYGNNAPKLVYRNVVSVFNKF</sequence>
<evidence type="ECO:0000313" key="11">
    <source>
        <dbReference type="EMBL" id="CAH1105033.1"/>
    </source>
</evidence>
<keyword evidence="6" id="KW-0325">Glycoprotein</keyword>
<protein>
    <recommendedName>
        <fullName evidence="7">Lipase</fullName>
    </recommendedName>
</protein>
<dbReference type="SUPFAM" id="SSF53474">
    <property type="entry name" value="alpha/beta-Hydrolases"/>
    <property type="match status" value="1"/>
</dbReference>
<dbReference type="PIRSF" id="PIRSF000862">
    <property type="entry name" value="Steryl_ester_lip"/>
    <property type="match status" value="1"/>
</dbReference>
<evidence type="ECO:0000256" key="9">
    <source>
        <dbReference type="SAM" id="SignalP"/>
    </source>
</evidence>
<evidence type="ECO:0000256" key="4">
    <source>
        <dbReference type="ARBA" id="ARBA00022963"/>
    </source>
</evidence>
<feature type="active site" description="Charge relay system" evidence="8">
    <location>
        <position position="339"/>
    </location>
</feature>
<proteinExistence type="inferred from homology"/>
<dbReference type="InterPro" id="IPR006693">
    <property type="entry name" value="AB_hydrolase_lipase"/>
</dbReference>
<evidence type="ECO:0000259" key="10">
    <source>
        <dbReference type="Pfam" id="PF04083"/>
    </source>
</evidence>
<evidence type="ECO:0000313" key="12">
    <source>
        <dbReference type="Proteomes" id="UP001153636"/>
    </source>
</evidence>
<keyword evidence="4 7" id="KW-0442">Lipid degradation</keyword>
<evidence type="ECO:0000256" key="8">
    <source>
        <dbReference type="PIRSR" id="PIRSR000862-1"/>
    </source>
</evidence>
<name>A0A9P0G9L5_9CUCU</name>
<feature type="active site" description="Charge relay system" evidence="8">
    <location>
        <position position="370"/>
    </location>
</feature>
<dbReference type="Pfam" id="PF04083">
    <property type="entry name" value="Abhydro_lipase"/>
    <property type="match status" value="1"/>
</dbReference>
<keyword evidence="12" id="KW-1185">Reference proteome</keyword>
<dbReference type="FunFam" id="3.40.50.1820:FF:000021">
    <property type="entry name" value="Lipase"/>
    <property type="match status" value="1"/>
</dbReference>
<dbReference type="OrthoDB" id="9974421at2759"/>